<dbReference type="InterPro" id="IPR052376">
    <property type="entry name" value="Oxidative_Scav/Glycosyltrans"/>
</dbReference>
<evidence type="ECO:0000256" key="1">
    <source>
        <dbReference type="SAM" id="Coils"/>
    </source>
</evidence>
<evidence type="ECO:0000313" key="4">
    <source>
        <dbReference type="EMBL" id="QNN54767.1"/>
    </source>
</evidence>
<feature type="domain" description="C4-type zinc ribbon" evidence="2">
    <location>
        <begin position="205"/>
        <end position="239"/>
    </location>
</feature>
<feature type="domain" description="CT398-like coiled coil hairpin" evidence="3">
    <location>
        <begin position="14"/>
        <end position="194"/>
    </location>
</feature>
<gene>
    <name evidence="4" type="ORF">H9L09_01945</name>
</gene>
<dbReference type="Gene3D" id="1.10.287.1490">
    <property type="match status" value="1"/>
</dbReference>
<dbReference type="Proteomes" id="UP000515947">
    <property type="component" value="Chromosome"/>
</dbReference>
<dbReference type="InterPro" id="IPR003743">
    <property type="entry name" value="Zf-RING_7"/>
</dbReference>
<name>A0A7G9RGP2_9ACTN</name>
<dbReference type="Pfam" id="PF02591">
    <property type="entry name" value="Zn_ribbon_9"/>
    <property type="match status" value="1"/>
</dbReference>
<dbReference type="KEGG" id="nmes:H9L09_01945"/>
<keyword evidence="5" id="KW-1185">Reference proteome</keyword>
<organism evidence="4 5">
    <name type="scientific">Nocardioides mesophilus</name>
    <dbReference type="NCBI Taxonomy" id="433659"/>
    <lineage>
        <taxon>Bacteria</taxon>
        <taxon>Bacillati</taxon>
        <taxon>Actinomycetota</taxon>
        <taxon>Actinomycetes</taxon>
        <taxon>Propionibacteriales</taxon>
        <taxon>Nocardioidaceae</taxon>
        <taxon>Nocardioides</taxon>
    </lineage>
</organism>
<proteinExistence type="predicted"/>
<dbReference type="AlphaFoldDB" id="A0A7G9RGP2"/>
<feature type="coiled-coil region" evidence="1">
    <location>
        <begin position="14"/>
        <end position="152"/>
    </location>
</feature>
<reference evidence="4 5" key="1">
    <citation type="submission" date="2020-08" db="EMBL/GenBank/DDBJ databases">
        <title>Genome sequence of Nocardioides mesophilus KACC 16243T.</title>
        <authorList>
            <person name="Hyun D.-W."/>
            <person name="Bae J.-W."/>
        </authorList>
    </citation>
    <scope>NUCLEOTIDE SEQUENCE [LARGE SCALE GENOMIC DNA]</scope>
    <source>
        <strain evidence="4 5">KACC 16243</strain>
    </source>
</reference>
<dbReference type="PANTHER" id="PTHR39082:SF1">
    <property type="entry name" value="SCAVENGER RECEPTOR CLASS A MEMBER 3"/>
    <property type="match status" value="1"/>
</dbReference>
<dbReference type="RefSeq" id="WP_187580606.1">
    <property type="nucleotide sequence ID" value="NZ_CP060713.1"/>
</dbReference>
<evidence type="ECO:0000259" key="2">
    <source>
        <dbReference type="Pfam" id="PF02591"/>
    </source>
</evidence>
<evidence type="ECO:0000259" key="3">
    <source>
        <dbReference type="Pfam" id="PF24481"/>
    </source>
</evidence>
<sequence length="247" mass="27642">MKADAFAQLKLLDVQELDSRCDQLRHRLAHLEETQQLAAIATERREMDDRARDVRIHLEDLTREQRKADADVEQVKTRLTRDQQRMDAGLVSNPKDLERMQSELVSLGRRISALEDAELEVMEELEQTQNEYDALQGRLAELDATAAELSASRTEKAQGIETELAAAIAQRKTAADGLPEDLLSLYERIRTQKGGVAAARLRARRCEGCSLELTASDLGSIAKAATDEVLRCEECNRILVRTSESGI</sequence>
<dbReference type="InterPro" id="IPR056003">
    <property type="entry name" value="CT398_CC_hairpin"/>
</dbReference>
<keyword evidence="1" id="KW-0175">Coiled coil</keyword>
<protein>
    <submittedName>
        <fullName evidence="4">Uncharacterized protein</fullName>
    </submittedName>
</protein>
<accession>A0A7G9RGP2</accession>
<evidence type="ECO:0000313" key="5">
    <source>
        <dbReference type="Proteomes" id="UP000515947"/>
    </source>
</evidence>
<dbReference type="PANTHER" id="PTHR39082">
    <property type="entry name" value="PHOSPHOLIPASE C-BETA-2-RELATED"/>
    <property type="match status" value="1"/>
</dbReference>
<dbReference type="Pfam" id="PF24481">
    <property type="entry name" value="CT398_CC"/>
    <property type="match status" value="1"/>
</dbReference>
<dbReference type="EMBL" id="CP060713">
    <property type="protein sequence ID" value="QNN54767.1"/>
    <property type="molecule type" value="Genomic_DNA"/>
</dbReference>